<evidence type="ECO:0000313" key="1">
    <source>
        <dbReference type="Proteomes" id="UP000887565"/>
    </source>
</evidence>
<proteinExistence type="predicted"/>
<organism evidence="1 2">
    <name type="scientific">Romanomermis culicivorax</name>
    <name type="common">Nematode worm</name>
    <dbReference type="NCBI Taxonomy" id="13658"/>
    <lineage>
        <taxon>Eukaryota</taxon>
        <taxon>Metazoa</taxon>
        <taxon>Ecdysozoa</taxon>
        <taxon>Nematoda</taxon>
        <taxon>Enoplea</taxon>
        <taxon>Dorylaimia</taxon>
        <taxon>Mermithida</taxon>
        <taxon>Mermithoidea</taxon>
        <taxon>Mermithidae</taxon>
        <taxon>Romanomermis</taxon>
    </lineage>
</organism>
<name>A0A915JHK4_ROMCU</name>
<sequence length="85" mass="9970">GRIFASLHLNDDDFSVLHQNYTNRKFFDSKFSTYQLHVLASKWLKIGNIFCRNDAKNSKIFGTGCALEQLEDHDDKCITNYQIFY</sequence>
<dbReference type="WBParaSite" id="nRc.2.0.1.t25586-RA">
    <property type="protein sequence ID" value="nRc.2.0.1.t25586-RA"/>
    <property type="gene ID" value="nRc.2.0.1.g25586"/>
</dbReference>
<dbReference type="Proteomes" id="UP000887565">
    <property type="component" value="Unplaced"/>
</dbReference>
<evidence type="ECO:0000313" key="2">
    <source>
        <dbReference type="WBParaSite" id="nRc.2.0.1.t25586-RA"/>
    </source>
</evidence>
<reference evidence="2" key="1">
    <citation type="submission" date="2022-11" db="UniProtKB">
        <authorList>
            <consortium name="WormBaseParasite"/>
        </authorList>
    </citation>
    <scope>IDENTIFICATION</scope>
</reference>
<protein>
    <submittedName>
        <fullName evidence="2">Uncharacterized protein</fullName>
    </submittedName>
</protein>
<accession>A0A915JHK4</accession>
<keyword evidence="1" id="KW-1185">Reference proteome</keyword>
<dbReference type="AlphaFoldDB" id="A0A915JHK4"/>